<gene>
    <name evidence="13" type="ORF">ADUPG1_007647</name>
</gene>
<keyword evidence="10" id="KW-0012">Acyltransferase</keyword>
<evidence type="ECO:0000313" key="13">
    <source>
        <dbReference type="EMBL" id="GKT34264.1"/>
    </source>
</evidence>
<keyword evidence="7" id="KW-0460">Magnesium</keyword>
<evidence type="ECO:0000256" key="10">
    <source>
        <dbReference type="ARBA" id="ARBA00023315"/>
    </source>
</evidence>
<evidence type="ECO:0000256" key="3">
    <source>
        <dbReference type="ARBA" id="ARBA00022490"/>
    </source>
</evidence>
<keyword evidence="3" id="KW-0963">Cytoplasm</keyword>
<dbReference type="Gene3D" id="2.160.10.10">
    <property type="entry name" value="Hexapeptide repeat proteins"/>
    <property type="match status" value="1"/>
</dbReference>
<dbReference type="EMBL" id="BQXS01010779">
    <property type="protein sequence ID" value="GKT34264.1"/>
    <property type="molecule type" value="Genomic_DNA"/>
</dbReference>
<evidence type="ECO:0000256" key="8">
    <source>
        <dbReference type="ARBA" id="ARBA00022960"/>
    </source>
</evidence>
<dbReference type="PANTHER" id="PTHR43584:SF3">
    <property type="entry name" value="BIFUNCTIONAL PROTEIN GLMU"/>
    <property type="match status" value="1"/>
</dbReference>
<dbReference type="EC" id="2.7.7.23" evidence="2"/>
<keyword evidence="5" id="KW-0548">Nucleotidyltransferase</keyword>
<dbReference type="PANTHER" id="PTHR43584">
    <property type="entry name" value="NUCLEOTIDYL TRANSFERASE"/>
    <property type="match status" value="1"/>
</dbReference>
<sequence>MLGVNSRVQLHEAERIMQDRILNKHMVEGVTIINAHSTYIEKKVKIGRDTIVYPGSFLTGRTEIGQDCLIGPDARIENTLIEDCVEVRSSTLLDSTVDSGTKVGPYAYLRPKSRIGKNVKVGDFV</sequence>
<protein>
    <recommendedName>
        <fullName evidence="2">UDP-N-acetylglucosamine diphosphorylase</fullName>
        <ecNumber evidence="2">2.7.7.23</ecNumber>
    </recommendedName>
</protein>
<name>A0ABQ5KP28_9EUKA</name>
<organism evidence="13 14">
    <name type="scientific">Aduncisulcus paluster</name>
    <dbReference type="NCBI Taxonomy" id="2918883"/>
    <lineage>
        <taxon>Eukaryota</taxon>
        <taxon>Metamonada</taxon>
        <taxon>Carpediemonas-like organisms</taxon>
        <taxon>Aduncisulcus</taxon>
    </lineage>
</organism>
<evidence type="ECO:0000256" key="7">
    <source>
        <dbReference type="ARBA" id="ARBA00022842"/>
    </source>
</evidence>
<keyword evidence="4" id="KW-0808">Transferase</keyword>
<evidence type="ECO:0000313" key="14">
    <source>
        <dbReference type="Proteomes" id="UP001057375"/>
    </source>
</evidence>
<dbReference type="SUPFAM" id="SSF51161">
    <property type="entry name" value="Trimeric LpxA-like enzymes"/>
    <property type="match status" value="1"/>
</dbReference>
<evidence type="ECO:0000256" key="11">
    <source>
        <dbReference type="ARBA" id="ARBA00023316"/>
    </source>
</evidence>
<evidence type="ECO:0000256" key="2">
    <source>
        <dbReference type="ARBA" id="ARBA00012457"/>
    </source>
</evidence>
<comment type="caution">
    <text evidence="13">The sequence shown here is derived from an EMBL/GenBank/DDBJ whole genome shotgun (WGS) entry which is preliminary data.</text>
</comment>
<dbReference type="Proteomes" id="UP001057375">
    <property type="component" value="Unassembled WGS sequence"/>
</dbReference>
<evidence type="ECO:0000256" key="9">
    <source>
        <dbReference type="ARBA" id="ARBA00022984"/>
    </source>
</evidence>
<keyword evidence="14" id="KW-1185">Reference proteome</keyword>
<keyword evidence="9" id="KW-0573">Peptidoglycan synthesis</keyword>
<dbReference type="InterPro" id="IPR050065">
    <property type="entry name" value="GlmU-like"/>
</dbReference>
<comment type="catalytic activity">
    <reaction evidence="12">
        <text>N-acetyl-alpha-D-glucosamine 1-phosphate + UTP + H(+) = UDP-N-acetyl-alpha-D-glucosamine + diphosphate</text>
        <dbReference type="Rhea" id="RHEA:13509"/>
        <dbReference type="ChEBI" id="CHEBI:15378"/>
        <dbReference type="ChEBI" id="CHEBI:33019"/>
        <dbReference type="ChEBI" id="CHEBI:46398"/>
        <dbReference type="ChEBI" id="CHEBI:57705"/>
        <dbReference type="ChEBI" id="CHEBI:57776"/>
        <dbReference type="EC" id="2.7.7.23"/>
    </reaction>
</comment>
<reference evidence="13" key="1">
    <citation type="submission" date="2022-03" db="EMBL/GenBank/DDBJ databases">
        <title>Draft genome sequence of Aduncisulcus paluster, a free-living microaerophilic Fornicata.</title>
        <authorList>
            <person name="Yuyama I."/>
            <person name="Kume K."/>
            <person name="Tamura T."/>
            <person name="Inagaki Y."/>
            <person name="Hashimoto T."/>
        </authorList>
    </citation>
    <scope>NUCLEOTIDE SEQUENCE</scope>
    <source>
        <strain evidence="13">NY0171</strain>
    </source>
</reference>
<evidence type="ECO:0000256" key="6">
    <source>
        <dbReference type="ARBA" id="ARBA00022723"/>
    </source>
</evidence>
<keyword evidence="11" id="KW-0961">Cell wall biogenesis/degradation</keyword>
<feature type="non-terminal residue" evidence="13">
    <location>
        <position position="125"/>
    </location>
</feature>
<evidence type="ECO:0000256" key="12">
    <source>
        <dbReference type="ARBA" id="ARBA00048493"/>
    </source>
</evidence>
<evidence type="ECO:0000256" key="1">
    <source>
        <dbReference type="ARBA" id="ARBA00001946"/>
    </source>
</evidence>
<accession>A0ABQ5KP28</accession>
<comment type="cofactor">
    <cofactor evidence="1">
        <name>Mg(2+)</name>
        <dbReference type="ChEBI" id="CHEBI:18420"/>
    </cofactor>
</comment>
<evidence type="ECO:0000256" key="5">
    <source>
        <dbReference type="ARBA" id="ARBA00022695"/>
    </source>
</evidence>
<keyword evidence="8" id="KW-0133">Cell shape</keyword>
<evidence type="ECO:0000256" key="4">
    <source>
        <dbReference type="ARBA" id="ARBA00022679"/>
    </source>
</evidence>
<proteinExistence type="predicted"/>
<dbReference type="InterPro" id="IPR011004">
    <property type="entry name" value="Trimer_LpxA-like_sf"/>
</dbReference>
<keyword evidence="6" id="KW-0479">Metal-binding</keyword>